<dbReference type="InterPro" id="IPR025766">
    <property type="entry name" value="ADD"/>
</dbReference>
<dbReference type="EMBL" id="CAICTM010000367">
    <property type="protein sequence ID" value="CAB9508961.1"/>
    <property type="molecule type" value="Genomic_DNA"/>
</dbReference>
<feature type="region of interest" description="Disordered" evidence="16">
    <location>
        <begin position="259"/>
        <end position="284"/>
    </location>
</feature>
<dbReference type="InterPro" id="IPR013083">
    <property type="entry name" value="Znf_RING/FYVE/PHD"/>
</dbReference>
<dbReference type="GO" id="GO:0016887">
    <property type="term" value="F:ATP hydrolysis activity"/>
    <property type="evidence" value="ECO:0007669"/>
    <property type="project" value="InterPro"/>
</dbReference>
<comment type="similarity">
    <text evidence="3">Belongs to the SNF2/RAD54 helicase family.</text>
</comment>
<feature type="compositionally biased region" description="Polar residues" evidence="16">
    <location>
        <begin position="22"/>
        <end position="38"/>
    </location>
</feature>
<keyword evidence="4" id="KW-0158">Chromosome</keyword>
<evidence type="ECO:0000256" key="4">
    <source>
        <dbReference type="ARBA" id="ARBA00022454"/>
    </source>
</evidence>
<evidence type="ECO:0000256" key="14">
    <source>
        <dbReference type="ARBA" id="ARBA00023242"/>
    </source>
</evidence>
<dbReference type="InterPro" id="IPR014001">
    <property type="entry name" value="Helicase_ATP-bd"/>
</dbReference>
<keyword evidence="8" id="KW-0378">Hydrolase</keyword>
<sequence length="1573" mass="176097">MPSPHSSRRKGKQRKRVAPTTIAASTVKTRSSPRTRNFSPAAAVARPVQGKIKPKIAFQPDTDNSDSDDDSMEVTIHPKSPATRSTTASPAVLTGRRKNAGRRSPKSPAAKLQIDLSDDESDNDSDIENPTTQQLSCLCWKCHVKLKLPNSTQFCCYAMHVHPVLQVPVCCVCSEEVANHQNGSAGTDGDDICHGCAEPADTMFLCDRCPRQFCSTCVAQANGGGDKGLKFADQLAEEEDDWMCLMCGPEPELEELQQGLDQKSTATTVDQLSQDSADVDSSPKRSVDEILKELDCVEAEQRACEKWDDPAFLAAKRLEISREYERENPHSSADEVAKFEEGEIKRLIKEWGKHDARLGDMATSLQEELEVGHKLDLAKVYRKYFSEEGFTDQNAGEGEEVDPEWKRKADEEIRRRDKAQPPQPIPNILSPRKYEQDTYVDLEDLMTKAEDEQDRSTLGEGFRSTSERPSQRQIEMALKMEDELLKEKKIRIQLKIDNDADAQEENDEQEQTSQQGSNGVSSVRRDTYVSFMKERQKKKKPPPAASLPPVPEETKDDTAADQETANPLRKPKPFSSSAFVDLTDDSPALHQRRKPTGFARNPRKALQFEYWEASKDASDEEDDPDDDWPHSDLVLSSPNVYSSSDHKVKTVTVSKDLVAHLKPHQKEGVQFMWRNACKDLNVRTSNDQAGLSEEKDVGGSILAHSMGLGKSLTTIALLHTLLNHPSLIDQKMRRGMVHTAMLIVPKNTVESWKFECRKWTGNLKPSLLLFVLNDHGKLSRPHIVNQWAQRGGVLVVTKDIFANSSKENVMSAKLLSPGPDVVVVDEAHLCLSSKTSVLYKALNEIRTKRRILLTGSPFQNNVLEYYRMCQWIRPDALEATESAFDTNFAQPIMAGLPSDASIEQRRESSLKSKQLNNILSPFVHRKDVSVLRDFLPALSQVVLHVRPTKVQTRLYTALKRYENTLDKNNFLEKYSRSRPIHNHPACLLMNSKYDDEKVGKNDDDDESGNFADERWWKKPIEKMGVDKVSQVKHGGKIVLLLHILTHAHQIGDKVVVFANCLKTLDYIEQTLQLGNWSAHCKSLKSSFPGTKLGGWALGQEYLRLDGKTESLKRGDLISQFNNVNTRQLFLISRAGNVGITLTAANRVVLMDNHFNPTVMNQALFRCYRFGQEKSVFVYRLLTEGTTEEKVYSRSVNKEGLSMRVIDGKSFEGAFTEQELSNLVLNDTWVCCDKCEKWRMIKGQEEEDLPDKWDCSMNVNDNVNNNCNASEKDNRWYHKHFQLAYVDTGAKGEHAEAVAGRHQYRISAEAGEDEGATISVQDAEAKEAQARKDEILSKLLDDCSSDESKDNKTVSISKYYFHEALLEKHDDEALEPESAAAEENAADDAKPASKPNEGTDDKAAAAPDKKKKSFKEKLKAHKRKESLESGAGSESTAMVETKKRPPTATATEDRTPDNKKKRYAEETAAAAKPPTSQHSNGPSSAKKVKTESPASAVAESSTPRFSLSRCRPSSAKKANEKGGQSDKRNCGKEKETTDISSGRRREDKPGSQRQRKKSPTRSNQAVIELSSDEE</sequence>
<evidence type="ECO:0000313" key="22">
    <source>
        <dbReference type="Proteomes" id="UP001153069"/>
    </source>
</evidence>
<feature type="compositionally biased region" description="Acidic residues" evidence="16">
    <location>
        <begin position="116"/>
        <end position="127"/>
    </location>
</feature>
<feature type="region of interest" description="Disordered" evidence="16">
    <location>
        <begin position="393"/>
        <end position="479"/>
    </location>
</feature>
<feature type="domain" description="CW-type" evidence="17">
    <location>
        <begin position="1222"/>
        <end position="1274"/>
    </location>
</feature>
<keyword evidence="11" id="KW-0067">ATP-binding</keyword>
<evidence type="ECO:0000256" key="7">
    <source>
        <dbReference type="ARBA" id="ARBA00022771"/>
    </source>
</evidence>
<evidence type="ECO:0000256" key="16">
    <source>
        <dbReference type="SAM" id="MobiDB-lite"/>
    </source>
</evidence>
<dbReference type="Pfam" id="PF00271">
    <property type="entry name" value="Helicase_C"/>
    <property type="match status" value="1"/>
</dbReference>
<dbReference type="InterPro" id="IPR011124">
    <property type="entry name" value="Znf_CW"/>
</dbReference>
<dbReference type="CDD" id="cd18793">
    <property type="entry name" value="SF2_C_SNF"/>
    <property type="match status" value="1"/>
</dbReference>
<keyword evidence="6" id="KW-0547">Nucleotide-binding</keyword>
<feature type="compositionally biased region" description="Basic residues" evidence="16">
    <location>
        <begin position="1"/>
        <end position="17"/>
    </location>
</feature>
<dbReference type="GO" id="GO:0000781">
    <property type="term" value="C:chromosome, telomeric region"/>
    <property type="evidence" value="ECO:0007669"/>
    <property type="project" value="UniProtKB-SubCell"/>
</dbReference>
<keyword evidence="9" id="KW-0347">Helicase</keyword>
<dbReference type="PROSITE" id="PS51194">
    <property type="entry name" value="HELICASE_CTER"/>
    <property type="match status" value="1"/>
</dbReference>
<evidence type="ECO:0000256" key="9">
    <source>
        <dbReference type="ARBA" id="ARBA00022806"/>
    </source>
</evidence>
<dbReference type="Gene3D" id="3.40.50.10810">
    <property type="entry name" value="Tandem AAA-ATPase domain"/>
    <property type="match status" value="1"/>
</dbReference>
<dbReference type="GO" id="GO:0003677">
    <property type="term" value="F:DNA binding"/>
    <property type="evidence" value="ECO:0007669"/>
    <property type="project" value="UniProtKB-KW"/>
</dbReference>
<feature type="compositionally biased region" description="Polar residues" evidence="16">
    <location>
        <begin position="261"/>
        <end position="276"/>
    </location>
</feature>
<evidence type="ECO:0000256" key="10">
    <source>
        <dbReference type="ARBA" id="ARBA00022833"/>
    </source>
</evidence>
<comment type="caution">
    <text evidence="21">The sequence shown here is derived from an EMBL/GenBank/DDBJ whole genome shotgun (WGS) entry which is preliminary data.</text>
</comment>
<feature type="compositionally biased region" description="Basic and acidic residues" evidence="16">
    <location>
        <begin position="1386"/>
        <end position="1402"/>
    </location>
</feature>
<evidence type="ECO:0000256" key="8">
    <source>
        <dbReference type="ARBA" id="ARBA00022801"/>
    </source>
</evidence>
<feature type="region of interest" description="Disordered" evidence="16">
    <location>
        <begin position="613"/>
        <end position="640"/>
    </location>
</feature>
<dbReference type="SUPFAM" id="SSF57903">
    <property type="entry name" value="FYVE/PHD zinc finger"/>
    <property type="match status" value="1"/>
</dbReference>
<keyword evidence="22" id="KW-1185">Reference proteome</keyword>
<dbReference type="SUPFAM" id="SSF52540">
    <property type="entry name" value="P-loop containing nucleoside triphosphate hydrolases"/>
    <property type="match status" value="2"/>
</dbReference>
<keyword evidence="5" id="KW-0479">Metal-binding</keyword>
<dbReference type="SMART" id="SM00487">
    <property type="entry name" value="DEXDc"/>
    <property type="match status" value="1"/>
</dbReference>
<evidence type="ECO:0000313" key="21">
    <source>
        <dbReference type="EMBL" id="CAB9508961.1"/>
    </source>
</evidence>
<dbReference type="PANTHER" id="PTHR45797">
    <property type="entry name" value="RAD54-LIKE"/>
    <property type="match status" value="1"/>
</dbReference>
<evidence type="ECO:0000259" key="19">
    <source>
        <dbReference type="PROSITE" id="PS51194"/>
    </source>
</evidence>
<feature type="compositionally biased region" description="Polar residues" evidence="16">
    <location>
        <begin position="512"/>
        <end position="521"/>
    </location>
</feature>
<feature type="compositionally biased region" description="Acidic residues" evidence="16">
    <location>
        <begin position="63"/>
        <end position="72"/>
    </location>
</feature>
<name>A0A9N8HC74_9STRA</name>
<dbReference type="Gene3D" id="3.40.50.300">
    <property type="entry name" value="P-loop containing nucleotide triphosphate hydrolases"/>
    <property type="match status" value="1"/>
</dbReference>
<dbReference type="InterPro" id="IPR038718">
    <property type="entry name" value="SNF2-like_sf"/>
</dbReference>
<feature type="domain" description="Helicase ATP-binding" evidence="18">
    <location>
        <begin position="691"/>
        <end position="875"/>
    </location>
</feature>
<dbReference type="CDD" id="cd15517">
    <property type="entry name" value="PHD_TCF19_like"/>
    <property type="match status" value="1"/>
</dbReference>
<evidence type="ECO:0000259" key="20">
    <source>
        <dbReference type="PROSITE" id="PS51533"/>
    </source>
</evidence>
<dbReference type="OrthoDB" id="2020972at2759"/>
<dbReference type="GO" id="GO:0008270">
    <property type="term" value="F:zinc ion binding"/>
    <property type="evidence" value="ECO:0007669"/>
    <property type="project" value="UniProtKB-KW"/>
</dbReference>
<keyword evidence="10" id="KW-0862">Zinc</keyword>
<dbReference type="InterPro" id="IPR000330">
    <property type="entry name" value="SNF2_N"/>
</dbReference>
<keyword evidence="14" id="KW-0539">Nucleus</keyword>
<feature type="region of interest" description="Disordered" evidence="16">
    <location>
        <begin position="1"/>
        <end position="127"/>
    </location>
</feature>
<evidence type="ECO:0000256" key="5">
    <source>
        <dbReference type="ARBA" id="ARBA00022723"/>
    </source>
</evidence>
<feature type="region of interest" description="Disordered" evidence="16">
    <location>
        <begin position="497"/>
        <end position="601"/>
    </location>
</feature>
<feature type="compositionally biased region" description="Low complexity" evidence="16">
    <location>
        <begin position="1465"/>
        <end position="1474"/>
    </location>
</feature>
<dbReference type="Gene3D" id="3.30.40.10">
    <property type="entry name" value="Zinc/RING finger domain, C3HC4 (zinc finger)"/>
    <property type="match status" value="1"/>
</dbReference>
<comment type="subcellular location">
    <subcellularLocation>
        <location evidence="2">Chromosome</location>
        <location evidence="2">Telomere</location>
    </subcellularLocation>
    <subcellularLocation>
        <location evidence="1">Nucleus</location>
    </subcellularLocation>
</comment>
<dbReference type="GO" id="GO:0010468">
    <property type="term" value="P:regulation of gene expression"/>
    <property type="evidence" value="ECO:0007669"/>
    <property type="project" value="UniProtKB-ARBA"/>
</dbReference>
<reference evidence="21" key="1">
    <citation type="submission" date="2020-06" db="EMBL/GenBank/DDBJ databases">
        <authorList>
            <consortium name="Plant Systems Biology data submission"/>
        </authorList>
    </citation>
    <scope>NUCLEOTIDE SEQUENCE</scope>
    <source>
        <strain evidence="21">D6</strain>
    </source>
</reference>
<feature type="compositionally biased region" description="Basic residues" evidence="16">
    <location>
        <begin position="95"/>
        <end position="105"/>
    </location>
</feature>
<evidence type="ECO:0000256" key="13">
    <source>
        <dbReference type="ARBA" id="ARBA00023125"/>
    </source>
</evidence>
<feature type="domain" description="PHD-type" evidence="20">
    <location>
        <begin position="127"/>
        <end position="275"/>
    </location>
</feature>
<evidence type="ECO:0000256" key="2">
    <source>
        <dbReference type="ARBA" id="ARBA00004574"/>
    </source>
</evidence>
<feature type="compositionally biased region" description="Basic and acidic residues" evidence="16">
    <location>
        <begin position="1516"/>
        <end position="1549"/>
    </location>
</feature>
<dbReference type="Pfam" id="PF00176">
    <property type="entry name" value="SNF2-rel_dom"/>
    <property type="match status" value="1"/>
</dbReference>
<feature type="compositionally biased region" description="Basic and acidic residues" evidence="16">
    <location>
        <begin position="403"/>
        <end position="419"/>
    </location>
</feature>
<accession>A0A9N8HC74</accession>
<keyword evidence="13" id="KW-0238">DNA-binding</keyword>
<protein>
    <recommendedName>
        <fullName evidence="15">ATP-dependent helicase ATRX</fullName>
    </recommendedName>
</protein>
<dbReference type="InterPro" id="IPR049730">
    <property type="entry name" value="SNF2/RAD54-like_C"/>
</dbReference>
<dbReference type="InterPro" id="IPR044574">
    <property type="entry name" value="ARIP4-like"/>
</dbReference>
<dbReference type="PROSITE" id="PS51050">
    <property type="entry name" value="ZF_CW"/>
    <property type="match status" value="1"/>
</dbReference>
<evidence type="ECO:0000259" key="18">
    <source>
        <dbReference type="PROSITE" id="PS51192"/>
    </source>
</evidence>
<evidence type="ECO:0000256" key="6">
    <source>
        <dbReference type="ARBA" id="ARBA00022741"/>
    </source>
</evidence>
<feature type="domain" description="Helicase C-terminal" evidence="19">
    <location>
        <begin position="1039"/>
        <end position="1218"/>
    </location>
</feature>
<keyword evidence="12" id="KW-0779">Telomere</keyword>
<dbReference type="InterPro" id="IPR001650">
    <property type="entry name" value="Helicase_C-like"/>
</dbReference>
<dbReference type="GO" id="GO:0005524">
    <property type="term" value="F:ATP binding"/>
    <property type="evidence" value="ECO:0007669"/>
    <property type="project" value="UniProtKB-KW"/>
</dbReference>
<evidence type="ECO:0000259" key="17">
    <source>
        <dbReference type="PROSITE" id="PS51050"/>
    </source>
</evidence>
<dbReference type="PROSITE" id="PS51192">
    <property type="entry name" value="HELICASE_ATP_BIND_1"/>
    <property type="match status" value="1"/>
</dbReference>
<dbReference type="GO" id="GO:0004386">
    <property type="term" value="F:helicase activity"/>
    <property type="evidence" value="ECO:0007669"/>
    <property type="project" value="UniProtKB-KW"/>
</dbReference>
<feature type="compositionally biased region" description="Pro residues" evidence="16">
    <location>
        <begin position="542"/>
        <end position="551"/>
    </location>
</feature>
<dbReference type="GO" id="GO:0005634">
    <property type="term" value="C:nucleus"/>
    <property type="evidence" value="ECO:0007669"/>
    <property type="project" value="UniProtKB-SubCell"/>
</dbReference>
<evidence type="ECO:0000256" key="1">
    <source>
        <dbReference type="ARBA" id="ARBA00004123"/>
    </source>
</evidence>
<dbReference type="InterPro" id="IPR011011">
    <property type="entry name" value="Znf_FYVE_PHD"/>
</dbReference>
<gene>
    <name evidence="21" type="ORF">SEMRO_368_G128060.1</name>
</gene>
<proteinExistence type="inferred from homology"/>
<dbReference type="PROSITE" id="PS51533">
    <property type="entry name" value="ADD"/>
    <property type="match status" value="1"/>
</dbReference>
<feature type="compositionally biased region" description="Basic and acidic residues" evidence="16">
    <location>
        <begin position="445"/>
        <end position="457"/>
    </location>
</feature>
<feature type="compositionally biased region" description="Acidic residues" evidence="16">
    <location>
        <begin position="499"/>
        <end position="510"/>
    </location>
</feature>
<dbReference type="SMART" id="SM00490">
    <property type="entry name" value="HELICc"/>
    <property type="match status" value="1"/>
</dbReference>
<dbReference type="PANTHER" id="PTHR45797:SF1">
    <property type="entry name" value="HELICASE ARIP4"/>
    <property type="match status" value="1"/>
</dbReference>
<dbReference type="Proteomes" id="UP001153069">
    <property type="component" value="Unassembled WGS sequence"/>
</dbReference>
<feature type="region of interest" description="Disordered" evidence="16">
    <location>
        <begin position="1372"/>
        <end position="1573"/>
    </location>
</feature>
<evidence type="ECO:0000256" key="11">
    <source>
        <dbReference type="ARBA" id="ARBA00022840"/>
    </source>
</evidence>
<dbReference type="InterPro" id="IPR027417">
    <property type="entry name" value="P-loop_NTPase"/>
</dbReference>
<organism evidence="21 22">
    <name type="scientific">Seminavis robusta</name>
    <dbReference type="NCBI Taxonomy" id="568900"/>
    <lineage>
        <taxon>Eukaryota</taxon>
        <taxon>Sar</taxon>
        <taxon>Stramenopiles</taxon>
        <taxon>Ochrophyta</taxon>
        <taxon>Bacillariophyta</taxon>
        <taxon>Bacillariophyceae</taxon>
        <taxon>Bacillariophycidae</taxon>
        <taxon>Naviculales</taxon>
        <taxon>Naviculaceae</taxon>
        <taxon>Seminavis</taxon>
    </lineage>
</organism>
<evidence type="ECO:0000256" key="12">
    <source>
        <dbReference type="ARBA" id="ARBA00022895"/>
    </source>
</evidence>
<evidence type="ECO:0000256" key="15">
    <source>
        <dbReference type="ARBA" id="ARBA00031106"/>
    </source>
</evidence>
<keyword evidence="7" id="KW-0863">Zinc-finger</keyword>
<evidence type="ECO:0000256" key="3">
    <source>
        <dbReference type="ARBA" id="ARBA00007025"/>
    </source>
</evidence>
<dbReference type="Pfam" id="PF07496">
    <property type="entry name" value="zf-CW"/>
    <property type="match status" value="1"/>
</dbReference>
<feature type="compositionally biased region" description="Basic residues" evidence="16">
    <location>
        <begin position="1408"/>
        <end position="1423"/>
    </location>
</feature>